<dbReference type="PANTHER" id="PTHR30164:SF2">
    <property type="entry name" value="PROTEIN MTFA"/>
    <property type="match status" value="1"/>
</dbReference>
<dbReference type="SUPFAM" id="SSF55486">
    <property type="entry name" value="Metalloproteases ('zincins'), catalytic domain"/>
    <property type="match status" value="1"/>
</dbReference>
<organism evidence="2 3">
    <name type="scientific">Rhinopithecimicrobium faecis</name>
    <dbReference type="NCBI Taxonomy" id="2820698"/>
    <lineage>
        <taxon>Bacteria</taxon>
        <taxon>Pseudomonadati</taxon>
        <taxon>Bacteroidota</taxon>
        <taxon>Sphingobacteriia</taxon>
        <taxon>Sphingobacteriales</taxon>
        <taxon>Sphingobacteriaceae</taxon>
        <taxon>Rhinopithecimicrobium</taxon>
    </lineage>
</organism>
<dbReference type="InterPro" id="IPR010384">
    <property type="entry name" value="MtfA_fam"/>
</dbReference>
<dbReference type="GO" id="GO:0005829">
    <property type="term" value="C:cytosol"/>
    <property type="evidence" value="ECO:0007669"/>
    <property type="project" value="TreeGrafter"/>
</dbReference>
<keyword evidence="1" id="KW-1133">Transmembrane helix</keyword>
<dbReference type="RefSeq" id="WP_353546252.1">
    <property type="nucleotide sequence ID" value="NZ_JAGKSB010000004.1"/>
</dbReference>
<accession>A0A8T4H9J3</accession>
<gene>
    <name evidence="2" type="ORF">J5U18_04175</name>
</gene>
<dbReference type="Pfam" id="PF06167">
    <property type="entry name" value="Peptidase_M90"/>
    <property type="match status" value="1"/>
</dbReference>
<sequence>MEKLFIGILVPLVIYGVYYLIKRTEENQRAIKRVLSPEAKAILAKDVHFYQQLSEEKKAEFESRILIFLDQVHIEAVETELTVKDSIFIAASAIIPVFGFSEWRYKHLTNIILYPSTFNGDYEFAEGKFPTILGMVGDGALNGQMLLSQKALHEGFMNKQDKSNTAIHEFVHLIDKMDGSIDGIPSMLLAHGYTLPWLELIRQESLRIAANKSDINVYALENQAEFFAVVSEYFFERPELFKEKHAALYTLLSEAFQQKL</sequence>
<name>A0A8T4H9J3_9SPHI</name>
<dbReference type="Proteomes" id="UP000679691">
    <property type="component" value="Unassembled WGS sequence"/>
</dbReference>
<keyword evidence="1" id="KW-0812">Transmembrane</keyword>
<dbReference type="AlphaFoldDB" id="A0A8T4H9J3"/>
<comment type="caution">
    <text evidence="2">The sequence shown here is derived from an EMBL/GenBank/DDBJ whole genome shotgun (WGS) entry which is preliminary data.</text>
</comment>
<evidence type="ECO:0000313" key="2">
    <source>
        <dbReference type="EMBL" id="MBP3942766.1"/>
    </source>
</evidence>
<dbReference type="Gene3D" id="1.10.472.150">
    <property type="entry name" value="Glucose-regulated metallo-peptidase M90, N-terminal domain"/>
    <property type="match status" value="1"/>
</dbReference>
<dbReference type="PANTHER" id="PTHR30164">
    <property type="entry name" value="MTFA PEPTIDASE"/>
    <property type="match status" value="1"/>
</dbReference>
<protein>
    <submittedName>
        <fullName evidence="2">Zinc-dependent peptidase</fullName>
    </submittedName>
</protein>
<evidence type="ECO:0000313" key="3">
    <source>
        <dbReference type="Proteomes" id="UP000679691"/>
    </source>
</evidence>
<keyword evidence="3" id="KW-1185">Reference proteome</keyword>
<dbReference type="GO" id="GO:0008237">
    <property type="term" value="F:metallopeptidase activity"/>
    <property type="evidence" value="ECO:0007669"/>
    <property type="project" value="InterPro"/>
</dbReference>
<keyword evidence="1" id="KW-0472">Membrane</keyword>
<feature type="transmembrane region" description="Helical" evidence="1">
    <location>
        <begin position="6"/>
        <end position="21"/>
    </location>
</feature>
<dbReference type="Gene3D" id="3.40.390.10">
    <property type="entry name" value="Collagenase (Catalytic Domain)"/>
    <property type="match status" value="1"/>
</dbReference>
<proteinExistence type="predicted"/>
<evidence type="ECO:0000256" key="1">
    <source>
        <dbReference type="SAM" id="Phobius"/>
    </source>
</evidence>
<dbReference type="CDD" id="cd20169">
    <property type="entry name" value="Peptidase_M90_mtfA"/>
    <property type="match status" value="1"/>
</dbReference>
<dbReference type="InterPro" id="IPR024079">
    <property type="entry name" value="MetalloPept_cat_dom_sf"/>
</dbReference>
<reference evidence="2" key="1">
    <citation type="submission" date="2021-03" db="EMBL/GenBank/DDBJ databases">
        <authorList>
            <person name="Lu T."/>
            <person name="Wang Q."/>
            <person name="Han X."/>
        </authorList>
    </citation>
    <scope>NUCLEOTIDE SEQUENCE</scope>
    <source>
        <strain evidence="2">WQ 2009</strain>
    </source>
</reference>
<dbReference type="GO" id="GO:0004177">
    <property type="term" value="F:aminopeptidase activity"/>
    <property type="evidence" value="ECO:0007669"/>
    <property type="project" value="TreeGrafter"/>
</dbReference>
<dbReference type="EMBL" id="JAGKSB010000004">
    <property type="protein sequence ID" value="MBP3942766.1"/>
    <property type="molecule type" value="Genomic_DNA"/>
</dbReference>
<dbReference type="InterPro" id="IPR042252">
    <property type="entry name" value="MtfA_N"/>
</dbReference>